<keyword evidence="1" id="KW-1133">Transmembrane helix</keyword>
<reference evidence="2" key="2">
    <citation type="submission" date="2023-05" db="EMBL/GenBank/DDBJ databases">
        <authorList>
            <consortium name="Lawrence Berkeley National Laboratory"/>
            <person name="Steindorff A."/>
            <person name="Hensen N."/>
            <person name="Bonometti L."/>
            <person name="Westerberg I."/>
            <person name="Brannstrom I.O."/>
            <person name="Guillou S."/>
            <person name="Cros-Aarteil S."/>
            <person name="Calhoun S."/>
            <person name="Haridas S."/>
            <person name="Kuo A."/>
            <person name="Mondo S."/>
            <person name="Pangilinan J."/>
            <person name="Riley R."/>
            <person name="Labutti K."/>
            <person name="Andreopoulos B."/>
            <person name="Lipzen A."/>
            <person name="Chen C."/>
            <person name="Yanf M."/>
            <person name="Daum C."/>
            <person name="Ng V."/>
            <person name="Clum A."/>
            <person name="Ohm R."/>
            <person name="Martin F."/>
            <person name="Silar P."/>
            <person name="Natvig D."/>
            <person name="Lalanne C."/>
            <person name="Gautier V."/>
            <person name="Ament-Velasquez S.L."/>
            <person name="Kruys A."/>
            <person name="Hutchinson M.I."/>
            <person name="Powell A.J."/>
            <person name="Barry K."/>
            <person name="Miller A.N."/>
            <person name="Grigoriev I.V."/>
            <person name="Debuchy R."/>
            <person name="Gladieux P."/>
            <person name="Thoren M.H."/>
            <person name="Johannesson H."/>
        </authorList>
    </citation>
    <scope>NUCLEOTIDE SEQUENCE</scope>
    <source>
        <strain evidence="2">CBS 103.79</strain>
    </source>
</reference>
<evidence type="ECO:0000256" key="1">
    <source>
        <dbReference type="SAM" id="Phobius"/>
    </source>
</evidence>
<evidence type="ECO:0000313" key="3">
    <source>
        <dbReference type="Proteomes" id="UP001303889"/>
    </source>
</evidence>
<dbReference type="PANTHER" id="PTHR33973:SF4">
    <property type="entry name" value="OS07G0153300 PROTEIN"/>
    <property type="match status" value="1"/>
</dbReference>
<comment type="caution">
    <text evidence="2">The sequence shown here is derived from an EMBL/GenBank/DDBJ whole genome shotgun (WGS) entry which is preliminary data.</text>
</comment>
<keyword evidence="3" id="KW-1185">Reference proteome</keyword>
<evidence type="ECO:0000313" key="2">
    <source>
        <dbReference type="EMBL" id="KAK3900921.1"/>
    </source>
</evidence>
<dbReference type="Proteomes" id="UP001303889">
    <property type="component" value="Unassembled WGS sequence"/>
</dbReference>
<dbReference type="AlphaFoldDB" id="A0AAN6RSX0"/>
<reference evidence="2" key="1">
    <citation type="journal article" date="2023" name="Mol. Phylogenet. Evol.">
        <title>Genome-scale phylogeny and comparative genomics of the fungal order Sordariales.</title>
        <authorList>
            <person name="Hensen N."/>
            <person name="Bonometti L."/>
            <person name="Westerberg I."/>
            <person name="Brannstrom I.O."/>
            <person name="Guillou S."/>
            <person name="Cros-Aarteil S."/>
            <person name="Calhoun S."/>
            <person name="Haridas S."/>
            <person name="Kuo A."/>
            <person name="Mondo S."/>
            <person name="Pangilinan J."/>
            <person name="Riley R."/>
            <person name="LaButti K."/>
            <person name="Andreopoulos B."/>
            <person name="Lipzen A."/>
            <person name="Chen C."/>
            <person name="Yan M."/>
            <person name="Daum C."/>
            <person name="Ng V."/>
            <person name="Clum A."/>
            <person name="Steindorff A."/>
            <person name="Ohm R.A."/>
            <person name="Martin F."/>
            <person name="Silar P."/>
            <person name="Natvig D.O."/>
            <person name="Lalanne C."/>
            <person name="Gautier V."/>
            <person name="Ament-Velasquez S.L."/>
            <person name="Kruys A."/>
            <person name="Hutchinson M.I."/>
            <person name="Powell A.J."/>
            <person name="Barry K."/>
            <person name="Miller A.N."/>
            <person name="Grigoriev I.V."/>
            <person name="Debuchy R."/>
            <person name="Gladieux P."/>
            <person name="Hiltunen Thoren M."/>
            <person name="Johannesson H."/>
        </authorList>
    </citation>
    <scope>NUCLEOTIDE SEQUENCE</scope>
    <source>
        <strain evidence="2">CBS 103.79</strain>
    </source>
</reference>
<evidence type="ECO:0008006" key="4">
    <source>
        <dbReference type="Google" id="ProtNLM"/>
    </source>
</evidence>
<dbReference type="PANTHER" id="PTHR33973">
    <property type="entry name" value="OS07G0153300 PROTEIN"/>
    <property type="match status" value="1"/>
</dbReference>
<organism evidence="2 3">
    <name type="scientific">Staphylotrichum tortipilum</name>
    <dbReference type="NCBI Taxonomy" id="2831512"/>
    <lineage>
        <taxon>Eukaryota</taxon>
        <taxon>Fungi</taxon>
        <taxon>Dikarya</taxon>
        <taxon>Ascomycota</taxon>
        <taxon>Pezizomycotina</taxon>
        <taxon>Sordariomycetes</taxon>
        <taxon>Sordariomycetidae</taxon>
        <taxon>Sordariales</taxon>
        <taxon>Chaetomiaceae</taxon>
        <taxon>Staphylotrichum</taxon>
    </lineage>
</organism>
<name>A0AAN6RSX0_9PEZI</name>
<sequence length="613" mass="68450">MSALAAVLTGLYSILTIFFGPSDVVLLVVFLVGRHTNILTLLLLDAATLRNASKLIAGICVFAFLAIHSVREVRARSNTPQWNGPGKVLLFPSQTSHARKFPQTHAFTYSYLTVGIPVGFHGNYGGVVSVEAAGKPGNFSWLSLFSPSGWFTVDAGDYLERGNSGLGLRGKLDAYLRSQGVQPERYPHAYLLTAPRFFGYHFNPVSFWYLYDAGQRLAAMIVEVNNTFDERRMYFLQEDTSSQQLDCSPAEANPRQFIFKHSWPKDFHVSPFNSRKGCYTLTTTDPLSSPSSPRITITLCSSKVYPKLVASLTPTSAAIDPATLTPSQKLRFLLSWWWVGFLTYPRILYQAAQLYFRRRLGVWYRPEPLPGTISRRATATEHRLEAIFQRFLQHLVERVESPLVVRYIPAGLNSTAKVVMRSPAAAKLDTGAETLEIRVLTPVFYANYASAPDSYWSFATAHNTARTAVISRPNLLASLFPKAQPEPPPHIPKVEDPCFTLIYCLRYCLRRQPPPTRRTIPKDAAPKDRNKLVAAVRTGKLILKLSCLDGYVMVHESGRAGREYRGAVLKLVVAERFAFGMVAVVEGLHLLARVGDMWVLAEGLGWVVSRWVS</sequence>
<protein>
    <recommendedName>
        <fullName evidence="4">DUF1365-domain-containing protein</fullName>
    </recommendedName>
</protein>
<accession>A0AAN6RSX0</accession>
<dbReference type="Pfam" id="PF07103">
    <property type="entry name" value="DUF1365"/>
    <property type="match status" value="1"/>
</dbReference>
<dbReference type="InterPro" id="IPR010775">
    <property type="entry name" value="DUF1365"/>
</dbReference>
<feature type="transmembrane region" description="Helical" evidence="1">
    <location>
        <begin position="12"/>
        <end position="32"/>
    </location>
</feature>
<dbReference type="EMBL" id="MU855625">
    <property type="protein sequence ID" value="KAK3900921.1"/>
    <property type="molecule type" value="Genomic_DNA"/>
</dbReference>
<keyword evidence="1" id="KW-0472">Membrane</keyword>
<keyword evidence="1" id="KW-0812">Transmembrane</keyword>
<gene>
    <name evidence="2" type="ORF">C8A05DRAFT_16833</name>
</gene>
<proteinExistence type="predicted"/>
<feature type="transmembrane region" description="Helical" evidence="1">
    <location>
        <begin position="52"/>
        <end position="70"/>
    </location>
</feature>